<keyword evidence="3" id="KW-1185">Reference proteome</keyword>
<proteinExistence type="predicted"/>
<evidence type="ECO:0000313" key="3">
    <source>
        <dbReference type="Proteomes" id="UP001163293"/>
    </source>
</evidence>
<protein>
    <submittedName>
        <fullName evidence="2">Uncharacterized protein</fullName>
    </submittedName>
</protein>
<evidence type="ECO:0000313" key="2">
    <source>
        <dbReference type="EMBL" id="UYV98462.1"/>
    </source>
</evidence>
<dbReference type="RefSeq" id="WP_168529749.1">
    <property type="nucleotide sequence ID" value="NZ_CP043010.1"/>
</dbReference>
<dbReference type="EMBL" id="CP101185">
    <property type="protein sequence ID" value="UYV98462.1"/>
    <property type="molecule type" value="Genomic_DNA"/>
</dbReference>
<sequence>MNTKKIVSAIGMILLAAGIFKASILGYYPREVPIVISILVAGLVCFVVGRKLPTSRP</sequence>
<name>A0AAX3ELT5_PAEUR</name>
<reference evidence="2" key="1">
    <citation type="submission" date="2022-07" db="EMBL/GenBank/DDBJ databases">
        <authorList>
            <person name="Wu T."/>
        </authorList>
    </citation>
    <scope>NUCLEOTIDE SEQUENCE</scope>
    <source>
        <strain evidence="2">SD-1</strain>
    </source>
</reference>
<keyword evidence="1" id="KW-1133">Transmembrane helix</keyword>
<gene>
    <name evidence="2" type="ORF">NL394_04330</name>
</gene>
<evidence type="ECO:0000256" key="1">
    <source>
        <dbReference type="SAM" id="Phobius"/>
    </source>
</evidence>
<dbReference type="Proteomes" id="UP001163293">
    <property type="component" value="Chromosome"/>
</dbReference>
<keyword evidence="1" id="KW-0812">Transmembrane</keyword>
<organism evidence="2 3">
    <name type="scientific">Paenarthrobacter ureafaciens</name>
    <dbReference type="NCBI Taxonomy" id="37931"/>
    <lineage>
        <taxon>Bacteria</taxon>
        <taxon>Bacillati</taxon>
        <taxon>Actinomycetota</taxon>
        <taxon>Actinomycetes</taxon>
        <taxon>Micrococcales</taxon>
        <taxon>Micrococcaceae</taxon>
        <taxon>Paenarthrobacter</taxon>
    </lineage>
</organism>
<keyword evidence="1" id="KW-0472">Membrane</keyword>
<dbReference type="AlphaFoldDB" id="A0AAX3ELT5"/>
<feature type="transmembrane region" description="Helical" evidence="1">
    <location>
        <begin position="32"/>
        <end position="49"/>
    </location>
</feature>
<accession>A0AAX3ELT5</accession>